<evidence type="ECO:0000313" key="1">
    <source>
        <dbReference type="EMBL" id="TMS33882.1"/>
    </source>
</evidence>
<name>A0A4U8ULV0_STECR</name>
<reference evidence="1 2" key="1">
    <citation type="journal article" date="2015" name="Genome Biol.">
        <title>Comparative genomics of Steinernema reveals deeply conserved gene regulatory networks.</title>
        <authorList>
            <person name="Dillman A.R."/>
            <person name="Macchietto M."/>
            <person name="Porter C.F."/>
            <person name="Rogers A."/>
            <person name="Williams B."/>
            <person name="Antoshechkin I."/>
            <person name="Lee M.M."/>
            <person name="Goodwin Z."/>
            <person name="Lu X."/>
            <person name="Lewis E.E."/>
            <person name="Goodrich-Blair H."/>
            <person name="Stock S.P."/>
            <person name="Adams B.J."/>
            <person name="Sternberg P.W."/>
            <person name="Mortazavi A."/>
        </authorList>
    </citation>
    <scope>NUCLEOTIDE SEQUENCE [LARGE SCALE GENOMIC DNA]</scope>
    <source>
        <strain evidence="1 2">ALL</strain>
    </source>
</reference>
<evidence type="ECO:0000313" key="2">
    <source>
        <dbReference type="Proteomes" id="UP000298663"/>
    </source>
</evidence>
<dbReference type="Gene3D" id="3.20.20.70">
    <property type="entry name" value="Aldolase class I"/>
    <property type="match status" value="1"/>
</dbReference>
<organism evidence="1 2">
    <name type="scientific">Steinernema carpocapsae</name>
    <name type="common">Entomopathogenic nematode</name>
    <dbReference type="NCBI Taxonomy" id="34508"/>
    <lineage>
        <taxon>Eukaryota</taxon>
        <taxon>Metazoa</taxon>
        <taxon>Ecdysozoa</taxon>
        <taxon>Nematoda</taxon>
        <taxon>Chromadorea</taxon>
        <taxon>Rhabditida</taxon>
        <taxon>Tylenchina</taxon>
        <taxon>Panagrolaimomorpha</taxon>
        <taxon>Strongyloidoidea</taxon>
        <taxon>Steinernematidae</taxon>
        <taxon>Steinernema</taxon>
    </lineage>
</organism>
<dbReference type="Proteomes" id="UP000298663">
    <property type="component" value="Unassembled WGS sequence"/>
</dbReference>
<dbReference type="EMBL" id="AZBU02000001">
    <property type="protein sequence ID" value="TMS33882.1"/>
    <property type="molecule type" value="Genomic_DNA"/>
</dbReference>
<dbReference type="STRING" id="34508.A0A4U8ULV0"/>
<protein>
    <submittedName>
        <fullName evidence="1">Uncharacterized protein</fullName>
    </submittedName>
</protein>
<reference evidence="1 2" key="2">
    <citation type="journal article" date="2019" name="G3 (Bethesda)">
        <title>Hybrid Assembly of the Genome of the Entomopathogenic Nematode Steinernema carpocapsae Identifies the X-Chromosome.</title>
        <authorList>
            <person name="Serra L."/>
            <person name="Macchietto M."/>
            <person name="Macias-Munoz A."/>
            <person name="McGill C.J."/>
            <person name="Rodriguez I.M."/>
            <person name="Rodriguez B."/>
            <person name="Murad R."/>
            <person name="Mortazavi A."/>
        </authorList>
    </citation>
    <scope>NUCLEOTIDE SEQUENCE [LARGE SCALE GENOMIC DNA]</scope>
    <source>
        <strain evidence="1 2">ALL</strain>
    </source>
</reference>
<proteinExistence type="predicted"/>
<keyword evidence="2" id="KW-1185">Reference proteome</keyword>
<sequence length="97" mass="11289">MIVGMHMVGETSGVEAAISYAGDVSTRRERYNLDYYMKLTDELVKYSFWCFRTWPKFYASADAARIMIGAIRRAVYSHSLPRHYRNGRRHTSCVREG</sequence>
<comment type="caution">
    <text evidence="1">The sequence shown here is derived from an EMBL/GenBank/DDBJ whole genome shotgun (WGS) entry which is preliminary data.</text>
</comment>
<dbReference type="InterPro" id="IPR013785">
    <property type="entry name" value="Aldolase_TIM"/>
</dbReference>
<dbReference type="AlphaFoldDB" id="A0A4U8ULV0"/>
<accession>A0A4U8ULV0</accession>
<gene>
    <name evidence="1" type="ORF">L596_001571</name>
</gene>